<proteinExistence type="predicted"/>
<gene>
    <name evidence="1" type="ORF">BU26DRAFT_395722</name>
</gene>
<dbReference type="AlphaFoldDB" id="A0A6A6ISF0"/>
<evidence type="ECO:0000313" key="1">
    <source>
        <dbReference type="EMBL" id="KAF2253336.1"/>
    </source>
</evidence>
<organism evidence="1 2">
    <name type="scientific">Trematosphaeria pertusa</name>
    <dbReference type="NCBI Taxonomy" id="390896"/>
    <lineage>
        <taxon>Eukaryota</taxon>
        <taxon>Fungi</taxon>
        <taxon>Dikarya</taxon>
        <taxon>Ascomycota</taxon>
        <taxon>Pezizomycotina</taxon>
        <taxon>Dothideomycetes</taxon>
        <taxon>Pleosporomycetidae</taxon>
        <taxon>Pleosporales</taxon>
        <taxon>Massarineae</taxon>
        <taxon>Trematosphaeriaceae</taxon>
        <taxon>Trematosphaeria</taxon>
    </lineage>
</organism>
<sequence length="142" mass="16620">MRVSERNPALAEKIRQMRLTIAPILHVSTGLPPPHFPPTILQLFLLTEPQLDSFASFYSQTSPSSPHFYAYPQTMDFSRPFLSTDPNLPDDCKLNDFERLKVKMRMFAKFIGMRGAETPRWEYEKQVELLGRKIEWMVKEEE</sequence>
<protein>
    <submittedName>
        <fullName evidence="1">Uncharacterized protein</fullName>
    </submittedName>
</protein>
<evidence type="ECO:0000313" key="2">
    <source>
        <dbReference type="Proteomes" id="UP000800094"/>
    </source>
</evidence>
<dbReference type="OrthoDB" id="4156665at2759"/>
<dbReference type="EMBL" id="ML987191">
    <property type="protein sequence ID" value="KAF2253336.1"/>
    <property type="molecule type" value="Genomic_DNA"/>
</dbReference>
<dbReference type="RefSeq" id="XP_033688340.1">
    <property type="nucleotide sequence ID" value="XM_033822743.1"/>
</dbReference>
<name>A0A6A6ISF0_9PLEO</name>
<feature type="non-terminal residue" evidence="1">
    <location>
        <position position="142"/>
    </location>
</feature>
<keyword evidence="2" id="KW-1185">Reference proteome</keyword>
<dbReference type="Proteomes" id="UP000800094">
    <property type="component" value="Unassembled WGS sequence"/>
</dbReference>
<reference evidence="1" key="1">
    <citation type="journal article" date="2020" name="Stud. Mycol.">
        <title>101 Dothideomycetes genomes: a test case for predicting lifestyles and emergence of pathogens.</title>
        <authorList>
            <person name="Haridas S."/>
            <person name="Albert R."/>
            <person name="Binder M."/>
            <person name="Bloem J."/>
            <person name="Labutti K."/>
            <person name="Salamov A."/>
            <person name="Andreopoulos B."/>
            <person name="Baker S."/>
            <person name="Barry K."/>
            <person name="Bills G."/>
            <person name="Bluhm B."/>
            <person name="Cannon C."/>
            <person name="Castanera R."/>
            <person name="Culley D."/>
            <person name="Daum C."/>
            <person name="Ezra D."/>
            <person name="Gonzalez J."/>
            <person name="Henrissat B."/>
            <person name="Kuo A."/>
            <person name="Liang C."/>
            <person name="Lipzen A."/>
            <person name="Lutzoni F."/>
            <person name="Magnuson J."/>
            <person name="Mondo S."/>
            <person name="Nolan M."/>
            <person name="Ohm R."/>
            <person name="Pangilinan J."/>
            <person name="Park H.-J."/>
            <person name="Ramirez L."/>
            <person name="Alfaro M."/>
            <person name="Sun H."/>
            <person name="Tritt A."/>
            <person name="Yoshinaga Y."/>
            <person name="Zwiers L.-H."/>
            <person name="Turgeon B."/>
            <person name="Goodwin S."/>
            <person name="Spatafora J."/>
            <person name="Crous P."/>
            <person name="Grigoriev I."/>
        </authorList>
    </citation>
    <scope>NUCLEOTIDE SEQUENCE</scope>
    <source>
        <strain evidence="1">CBS 122368</strain>
    </source>
</reference>
<dbReference type="GeneID" id="54576073"/>
<accession>A0A6A6ISF0</accession>